<dbReference type="Gene3D" id="3.10.450.10">
    <property type="match status" value="2"/>
</dbReference>
<dbReference type="GO" id="GO:0005615">
    <property type="term" value="C:extracellular space"/>
    <property type="evidence" value="ECO:0007669"/>
    <property type="project" value="InterPro"/>
</dbReference>
<dbReference type="Pfam" id="PF00031">
    <property type="entry name" value="Cystatin"/>
    <property type="match status" value="2"/>
</dbReference>
<dbReference type="OrthoDB" id="9941887at2759"/>
<feature type="domain" description="Cystatin fetuin-B-type" evidence="9">
    <location>
        <begin position="27"/>
        <end position="141"/>
    </location>
</feature>
<dbReference type="Proteomes" id="UP000752171">
    <property type="component" value="Unassembled WGS sequence"/>
</dbReference>
<comment type="caution">
    <text evidence="10">The sequence shown here is derived from an EMBL/GenBank/DDBJ whole genome shotgun (WGS) entry which is preliminary data.</text>
</comment>
<feature type="signal peptide" evidence="8">
    <location>
        <begin position="1"/>
        <end position="27"/>
    </location>
</feature>
<keyword evidence="3 8" id="KW-0732">Signal</keyword>
<gene>
    <name evidence="10" type="primary">FETUB</name>
    <name evidence="10" type="ORF">AMEX_G19088</name>
</gene>
<comment type="subcellular location">
    <subcellularLocation>
        <location evidence="1">Secreted</location>
    </subcellularLocation>
</comment>
<dbReference type="InterPro" id="IPR025764">
    <property type="entry name" value="Cystatin_Fetuin_B"/>
</dbReference>
<keyword evidence="6" id="KW-0325">Glycoprotein</keyword>
<feature type="compositionally biased region" description="Basic residues" evidence="7">
    <location>
        <begin position="368"/>
        <end position="377"/>
    </location>
</feature>
<dbReference type="InterPro" id="IPR000010">
    <property type="entry name" value="Cystatin_dom"/>
</dbReference>
<keyword evidence="2" id="KW-0964">Secreted</keyword>
<evidence type="ECO:0000256" key="7">
    <source>
        <dbReference type="SAM" id="MobiDB-lite"/>
    </source>
</evidence>
<dbReference type="PROSITE" id="PS51257">
    <property type="entry name" value="PROKAR_LIPOPROTEIN"/>
    <property type="match status" value="1"/>
</dbReference>
<evidence type="ECO:0000313" key="10">
    <source>
        <dbReference type="EMBL" id="KAG9266459.1"/>
    </source>
</evidence>
<dbReference type="PRINTS" id="PR00334">
    <property type="entry name" value="KININOGEN"/>
</dbReference>
<protein>
    <submittedName>
        <fullName evidence="10">Histidine-rich glycoprotein-like</fullName>
    </submittedName>
</protein>
<dbReference type="InterPro" id="IPR002395">
    <property type="entry name" value="Kininogen"/>
</dbReference>
<dbReference type="PROSITE" id="PS01255">
    <property type="entry name" value="FETUIN_2"/>
    <property type="match status" value="1"/>
</dbReference>
<feature type="domain" description="Cystatin fetuin-B-type" evidence="9">
    <location>
        <begin position="152"/>
        <end position="261"/>
    </location>
</feature>
<dbReference type="GO" id="GO:0004869">
    <property type="term" value="F:cysteine-type endopeptidase inhibitor activity"/>
    <property type="evidence" value="ECO:0007669"/>
    <property type="project" value="InterPro"/>
</dbReference>
<dbReference type="SMART" id="SM00043">
    <property type="entry name" value="CY"/>
    <property type="match status" value="2"/>
</dbReference>
<dbReference type="InterPro" id="IPR001363">
    <property type="entry name" value="Prot_inh_fetuin_CS"/>
</dbReference>
<organism evidence="10 11">
    <name type="scientific">Astyanax mexicanus</name>
    <name type="common">Blind cave fish</name>
    <name type="synonym">Astyanax fasciatus mexicanus</name>
    <dbReference type="NCBI Taxonomy" id="7994"/>
    <lineage>
        <taxon>Eukaryota</taxon>
        <taxon>Metazoa</taxon>
        <taxon>Chordata</taxon>
        <taxon>Craniata</taxon>
        <taxon>Vertebrata</taxon>
        <taxon>Euteleostomi</taxon>
        <taxon>Actinopterygii</taxon>
        <taxon>Neopterygii</taxon>
        <taxon>Teleostei</taxon>
        <taxon>Ostariophysi</taxon>
        <taxon>Characiformes</taxon>
        <taxon>Characoidei</taxon>
        <taxon>Acestrorhamphidae</taxon>
        <taxon>Acestrorhamphinae</taxon>
        <taxon>Astyanax</taxon>
    </lineage>
</organism>
<dbReference type="CDD" id="cd00042">
    <property type="entry name" value="CY"/>
    <property type="match status" value="1"/>
</dbReference>
<evidence type="ECO:0000256" key="5">
    <source>
        <dbReference type="ARBA" id="ARBA00023157"/>
    </source>
</evidence>
<evidence type="ECO:0000256" key="8">
    <source>
        <dbReference type="SAM" id="SignalP"/>
    </source>
</evidence>
<sequence>MEESSRSMKRCVQLLLLLLLAVACAHGAPANKTPPSSCKDGLATAAAAQAMDKINQERSEGYVFSMERLSNVHQMRHGETGVVYYLTIDVLETKCHVLSKKNWRNCSVRDIGENPVYGQCKAVMYINRVHRVSRLYKYSCGVRPVPASKIAAVCPDCPVLFPLDHEEVQKTMKLGMEKFNKEHMPANYFIPLNITRATSQGGIMTFYSVEFTIQETVCSNNTDLAEISKCDVMVCEFAHKGLCKASLSRSNGNEHLSVECEIFEPEAAEEEKKRHLLGGELDHSHSNIGDKSLGHDHTHDHTHSHTHTHSHDHDHAQGHAHGHDHKASHAHDHSQDSGHHHTHEHSEGHGHSHSHAHSHDHSHDHDHGHAHHVKAHNHTQDQGKHPHHNYGHGNEETHEHDHELALDHEHKHAHLHEHEHHHHHHEHQHDTAAKRPEGVVYFLPSMDKPMTLPAFPLEPVADPAQPTTLALHPDPQIPGEREPTIKPFPAGLSKDCPADFKTENKLIKEVFAQDPLFKSM</sequence>
<dbReference type="EMBL" id="JAICCE010000016">
    <property type="protein sequence ID" value="KAG9266459.1"/>
    <property type="molecule type" value="Genomic_DNA"/>
</dbReference>
<evidence type="ECO:0000256" key="4">
    <source>
        <dbReference type="ARBA" id="ARBA00022737"/>
    </source>
</evidence>
<reference evidence="10 11" key="1">
    <citation type="submission" date="2021-07" db="EMBL/GenBank/DDBJ databases">
        <authorList>
            <person name="Imarazene B."/>
            <person name="Zahm M."/>
            <person name="Klopp C."/>
            <person name="Cabau C."/>
            <person name="Beille S."/>
            <person name="Jouanno E."/>
            <person name="Castinel A."/>
            <person name="Lluch J."/>
            <person name="Gil L."/>
            <person name="Kuchtly C."/>
            <person name="Lopez Roques C."/>
            <person name="Donnadieu C."/>
            <person name="Parrinello H."/>
            <person name="Journot L."/>
            <person name="Du K."/>
            <person name="Schartl M."/>
            <person name="Retaux S."/>
            <person name="Guiguen Y."/>
        </authorList>
    </citation>
    <scope>NUCLEOTIDE SEQUENCE [LARGE SCALE GENOMIC DNA]</scope>
    <source>
        <strain evidence="10">Pach_M1</strain>
        <tissue evidence="10">Testis</tissue>
    </source>
</reference>
<dbReference type="InterPro" id="IPR050735">
    <property type="entry name" value="Kininogen_Fetuin_HRG"/>
</dbReference>
<evidence type="ECO:0000256" key="6">
    <source>
        <dbReference type="ARBA" id="ARBA00023180"/>
    </source>
</evidence>
<evidence type="ECO:0000313" key="11">
    <source>
        <dbReference type="Proteomes" id="UP000752171"/>
    </source>
</evidence>
<keyword evidence="5" id="KW-1015">Disulfide bond</keyword>
<dbReference type="AlphaFoldDB" id="A0A8T2L5F7"/>
<feature type="region of interest" description="Disordered" evidence="7">
    <location>
        <begin position="280"/>
        <end position="401"/>
    </location>
</feature>
<keyword evidence="4" id="KW-0677">Repeat</keyword>
<proteinExistence type="predicted"/>
<dbReference type="PROSITE" id="PS51530">
    <property type="entry name" value="CYSTATIN_FETUIN_B"/>
    <property type="match status" value="2"/>
</dbReference>
<evidence type="ECO:0000256" key="3">
    <source>
        <dbReference type="ARBA" id="ARBA00022729"/>
    </source>
</evidence>
<evidence type="ECO:0000259" key="9">
    <source>
        <dbReference type="PROSITE" id="PS51530"/>
    </source>
</evidence>
<feature type="compositionally biased region" description="Basic and acidic residues" evidence="7">
    <location>
        <begin position="325"/>
        <end position="350"/>
    </location>
</feature>
<dbReference type="SUPFAM" id="SSF54403">
    <property type="entry name" value="Cystatin/monellin"/>
    <property type="match status" value="2"/>
</dbReference>
<feature type="compositionally biased region" description="Basic and acidic residues" evidence="7">
    <location>
        <begin position="292"/>
        <end position="317"/>
    </location>
</feature>
<evidence type="ECO:0000256" key="1">
    <source>
        <dbReference type="ARBA" id="ARBA00004613"/>
    </source>
</evidence>
<accession>A0A8T2L5F7</accession>
<dbReference type="PANTHER" id="PTHR13814">
    <property type="entry name" value="FETUIN"/>
    <property type="match status" value="1"/>
</dbReference>
<dbReference type="FunFam" id="3.10.450.10:FF:000005">
    <property type="entry name" value="Histidine-rich glycoprotein"/>
    <property type="match status" value="1"/>
</dbReference>
<name>A0A8T2L5F7_ASTMX</name>
<dbReference type="InterPro" id="IPR046350">
    <property type="entry name" value="Cystatin_sf"/>
</dbReference>
<dbReference type="PANTHER" id="PTHR13814:SF10">
    <property type="entry name" value="FETUIN-B"/>
    <property type="match status" value="1"/>
</dbReference>
<feature type="compositionally biased region" description="Basic and acidic residues" evidence="7">
    <location>
        <begin position="357"/>
        <end position="367"/>
    </location>
</feature>
<dbReference type="GO" id="GO:0060255">
    <property type="term" value="P:regulation of macromolecule metabolic process"/>
    <property type="evidence" value="ECO:0007669"/>
    <property type="project" value="UniProtKB-ARBA"/>
</dbReference>
<evidence type="ECO:0000256" key="2">
    <source>
        <dbReference type="ARBA" id="ARBA00022525"/>
    </source>
</evidence>
<feature type="chain" id="PRO_5035932002" evidence="8">
    <location>
        <begin position="28"/>
        <end position="520"/>
    </location>
</feature>